<protein>
    <submittedName>
        <fullName evidence="1">Uncharacterized protein</fullName>
    </submittedName>
</protein>
<dbReference type="RefSeq" id="WP_381807974.1">
    <property type="nucleotide sequence ID" value="NZ_JBHYTS010000023.1"/>
</dbReference>
<dbReference type="Proteomes" id="UP001599756">
    <property type="component" value="Unassembled WGS sequence"/>
</dbReference>
<evidence type="ECO:0000313" key="1">
    <source>
        <dbReference type="EMBL" id="MFE1752186.1"/>
    </source>
</evidence>
<sequence length="149" mass="16185">MDALPVEGHEHVRGIMAKMRIAGTSVFAVGLALAGSVVATTPAQAYTKTCTVDQNAYSICFDGDGDKFIVDDLRADGERAVVKWYAYDGSGREGECEDANGSFNGPVVCDYDFKEGRNNYVSFMGFTRKGKTGAKHNESWAYTGYITPR</sequence>
<reference evidence="1 2" key="1">
    <citation type="submission" date="2024-09" db="EMBL/GenBank/DDBJ databases">
        <title>The Natural Products Discovery Center: Release of the First 8490 Sequenced Strains for Exploring Actinobacteria Biosynthetic Diversity.</title>
        <authorList>
            <person name="Kalkreuter E."/>
            <person name="Kautsar S.A."/>
            <person name="Yang D."/>
            <person name="Bader C.D."/>
            <person name="Teijaro C.N."/>
            <person name="Fluegel L."/>
            <person name="Davis C.M."/>
            <person name="Simpson J.R."/>
            <person name="Lauterbach L."/>
            <person name="Steele A.D."/>
            <person name="Gui C."/>
            <person name="Meng S."/>
            <person name="Li G."/>
            <person name="Viehrig K."/>
            <person name="Ye F."/>
            <person name="Su P."/>
            <person name="Kiefer A.F."/>
            <person name="Nichols A."/>
            <person name="Cepeda A.J."/>
            <person name="Yan W."/>
            <person name="Fan B."/>
            <person name="Jiang Y."/>
            <person name="Adhikari A."/>
            <person name="Zheng C.-J."/>
            <person name="Schuster L."/>
            <person name="Cowan T.M."/>
            <person name="Smanski M.J."/>
            <person name="Chevrette M.G."/>
            <person name="De Carvalho L.P.S."/>
            <person name="Shen B."/>
        </authorList>
    </citation>
    <scope>NUCLEOTIDE SEQUENCE [LARGE SCALE GENOMIC DNA]</scope>
    <source>
        <strain evidence="1 2">NPDC059500</strain>
    </source>
</reference>
<comment type="caution">
    <text evidence="1">The sequence shown here is derived from an EMBL/GenBank/DDBJ whole genome shotgun (WGS) entry which is preliminary data.</text>
</comment>
<dbReference type="EMBL" id="JBHYTS010000023">
    <property type="protein sequence ID" value="MFE1752186.1"/>
    <property type="molecule type" value="Genomic_DNA"/>
</dbReference>
<accession>A0ABW6H6V1</accession>
<name>A0ABW6H6V1_9ACTN</name>
<keyword evidence="2" id="KW-1185">Reference proteome</keyword>
<organism evidence="1 2">
    <name type="scientific">Streptomyces anandii</name>
    <dbReference type="NCBI Taxonomy" id="285454"/>
    <lineage>
        <taxon>Bacteria</taxon>
        <taxon>Bacillati</taxon>
        <taxon>Actinomycetota</taxon>
        <taxon>Actinomycetes</taxon>
        <taxon>Kitasatosporales</taxon>
        <taxon>Streptomycetaceae</taxon>
        <taxon>Streptomyces</taxon>
    </lineage>
</organism>
<proteinExistence type="predicted"/>
<evidence type="ECO:0000313" key="2">
    <source>
        <dbReference type="Proteomes" id="UP001599756"/>
    </source>
</evidence>
<gene>
    <name evidence="1" type="ORF">ACFW88_16880</name>
</gene>